<feature type="region of interest" description="Disordered" evidence="2">
    <location>
        <begin position="32"/>
        <end position="53"/>
    </location>
</feature>
<protein>
    <recommendedName>
        <fullName evidence="4">Threonine/serine exporter-like N-terminal domain-containing protein</fullName>
    </recommendedName>
</protein>
<keyword evidence="6" id="KW-1185">Reference proteome</keyword>
<feature type="transmembrane region" description="Helical" evidence="3">
    <location>
        <begin position="444"/>
        <end position="465"/>
    </location>
</feature>
<dbReference type="Proteomes" id="UP000245166">
    <property type="component" value="Unassembled WGS sequence"/>
</dbReference>
<dbReference type="InterPro" id="IPR051361">
    <property type="entry name" value="ThrE/Ser_Exporter"/>
</dbReference>
<dbReference type="EMBL" id="PYHR01000002">
    <property type="protein sequence ID" value="PWD50777.1"/>
    <property type="molecule type" value="Genomic_DNA"/>
</dbReference>
<keyword evidence="3" id="KW-0472">Membrane</keyword>
<feature type="compositionally biased region" description="Pro residues" evidence="2">
    <location>
        <begin position="81"/>
        <end position="95"/>
    </location>
</feature>
<organism evidence="5 6">
    <name type="scientific">Serinibacter arcticus</name>
    <dbReference type="NCBI Taxonomy" id="1655435"/>
    <lineage>
        <taxon>Bacteria</taxon>
        <taxon>Bacillati</taxon>
        <taxon>Actinomycetota</taxon>
        <taxon>Actinomycetes</taxon>
        <taxon>Micrococcales</taxon>
        <taxon>Beutenbergiaceae</taxon>
        <taxon>Serinibacter</taxon>
    </lineage>
</organism>
<dbReference type="AlphaFoldDB" id="A0A2U1ZUV1"/>
<evidence type="ECO:0000313" key="5">
    <source>
        <dbReference type="EMBL" id="PWD50777.1"/>
    </source>
</evidence>
<accession>A0A2U1ZUV1</accession>
<keyword evidence="3" id="KW-0812">Transmembrane</keyword>
<sequence>MMIAVAIAVLALAALVLALVRRSTVAEPGLAGATVDSAPAPAPAPSVTSSGDETETIAIPGELDPLADTVVLAPASLPDAEPVPAPAPAPTPTPTTAPADDEVPDAAVLTRFLIALGEALIDCASPVAEVTRTLEDVGRVNGFPGTQVIALPTAILVTVPGSTQSQTAAAAAGVRAFRLDQIEDVLQIAERSRRGQVGPVEGLGLLQQAVNAGAPYPTPVLLAGYVTYTLGIALILGANLPDLLVAGVLGALVGVVQIATARTSGYLQALLVLTSAFAVSAVVFGLVRAGAPIDVLSSLVPPLVTFLPGALLTTAVIDLATRQMIAGSARLAAGGMQLVLLSLGISGAAALVGVRASAIAETPGQAFGALGPWLGVFVFVVGVALYHCVRLSSMPWVLVVVLVAYAGQVLGGLVFGGVMSALVGAAVMTPLALYAAGQRQGPPALVSFLPGFWVLVPGALGLVGVTQTLDGTATDGMGTILTAGATMVAISLGVLVGIALHGLVSTLRPVRVRA</sequence>
<evidence type="ECO:0000256" key="2">
    <source>
        <dbReference type="SAM" id="MobiDB-lite"/>
    </source>
</evidence>
<proteinExistence type="inferred from homology"/>
<feature type="domain" description="Threonine/serine exporter-like N-terminal" evidence="4">
    <location>
        <begin position="111"/>
        <end position="351"/>
    </location>
</feature>
<reference evidence="5 6" key="1">
    <citation type="submission" date="2018-03" db="EMBL/GenBank/DDBJ databases">
        <title>Genome assembly of novel Miniimonas species PCH200.</title>
        <authorList>
            <person name="Thakur V."/>
            <person name="Kumar V."/>
            <person name="Singh D."/>
        </authorList>
    </citation>
    <scope>NUCLEOTIDE SEQUENCE [LARGE SCALE GENOMIC DNA]</scope>
    <source>
        <strain evidence="5 6">PCH200</strain>
    </source>
</reference>
<dbReference type="Pfam" id="PF06738">
    <property type="entry name" value="ThrE"/>
    <property type="match status" value="1"/>
</dbReference>
<evidence type="ECO:0000256" key="3">
    <source>
        <dbReference type="SAM" id="Phobius"/>
    </source>
</evidence>
<feature type="transmembrane region" description="Helical" evidence="3">
    <location>
        <begin position="477"/>
        <end position="504"/>
    </location>
</feature>
<dbReference type="PANTHER" id="PTHR31082">
    <property type="entry name" value="PHEROMONE-REGULATED MEMBRANE PROTEIN 10"/>
    <property type="match status" value="1"/>
</dbReference>
<keyword evidence="3" id="KW-1133">Transmembrane helix</keyword>
<feature type="transmembrane region" description="Helical" evidence="3">
    <location>
        <begin position="299"/>
        <end position="319"/>
    </location>
</feature>
<comment type="caution">
    <text evidence="5">The sequence shown here is derived from an EMBL/GenBank/DDBJ whole genome shotgun (WGS) entry which is preliminary data.</text>
</comment>
<evidence type="ECO:0000259" key="4">
    <source>
        <dbReference type="Pfam" id="PF06738"/>
    </source>
</evidence>
<dbReference type="PANTHER" id="PTHR31082:SF4">
    <property type="entry name" value="PHEROMONE-REGULATED MEMBRANE PROTEIN 10"/>
    <property type="match status" value="1"/>
</dbReference>
<dbReference type="GO" id="GO:0022857">
    <property type="term" value="F:transmembrane transporter activity"/>
    <property type="evidence" value="ECO:0007669"/>
    <property type="project" value="InterPro"/>
</dbReference>
<name>A0A2U1ZUV1_9MICO</name>
<dbReference type="InterPro" id="IPR010619">
    <property type="entry name" value="ThrE-like_N"/>
</dbReference>
<feature type="transmembrane region" description="Helical" evidence="3">
    <location>
        <begin position="225"/>
        <end position="253"/>
    </location>
</feature>
<evidence type="ECO:0000313" key="6">
    <source>
        <dbReference type="Proteomes" id="UP000245166"/>
    </source>
</evidence>
<feature type="transmembrane region" description="Helical" evidence="3">
    <location>
        <begin position="265"/>
        <end position="287"/>
    </location>
</feature>
<feature type="transmembrane region" description="Helical" evidence="3">
    <location>
        <begin position="331"/>
        <end position="354"/>
    </location>
</feature>
<feature type="region of interest" description="Disordered" evidence="2">
    <location>
        <begin position="77"/>
        <end position="101"/>
    </location>
</feature>
<comment type="similarity">
    <text evidence="1">Belongs to the ThrE exporter (TC 2.A.79) family.</text>
</comment>
<gene>
    <name evidence="5" type="ORF">C8046_09090</name>
</gene>
<evidence type="ECO:0000256" key="1">
    <source>
        <dbReference type="ARBA" id="ARBA00034125"/>
    </source>
</evidence>
<feature type="transmembrane region" description="Helical" evidence="3">
    <location>
        <begin position="366"/>
        <end position="389"/>
    </location>
</feature>